<keyword evidence="2" id="KW-1185">Reference proteome</keyword>
<reference evidence="2" key="1">
    <citation type="submission" date="2014-04" db="EMBL/GenBank/DDBJ databases">
        <title>Whole-Genome optical mapping and complete genome sequence of Sphingobacterium deserti sp. nov., a new spaces isolated from desert in the west of China.</title>
        <authorList>
            <person name="Teng C."/>
            <person name="Zhou Z."/>
            <person name="Li X."/>
            <person name="Chen M."/>
            <person name="Lin M."/>
            <person name="Wang L."/>
            <person name="Su S."/>
            <person name="Zhang C."/>
            <person name="Zhang W."/>
        </authorList>
    </citation>
    <scope>NUCLEOTIDE SEQUENCE [LARGE SCALE GENOMIC DNA]</scope>
    <source>
        <strain evidence="2">ACCC05744</strain>
    </source>
</reference>
<sequence length="44" mass="5112">MVNSLCKKNILTACLIQINLTLKTTDFLKVYKSFWNAITVYNFP</sequence>
<evidence type="ECO:0000313" key="2">
    <source>
        <dbReference type="Proteomes" id="UP000031802"/>
    </source>
</evidence>
<evidence type="ECO:0000313" key="1">
    <source>
        <dbReference type="EMBL" id="KGE15950.1"/>
    </source>
</evidence>
<name>A0A0B8TC85_9SPHI</name>
<organism evidence="1 2">
    <name type="scientific">Sphingobacterium deserti</name>
    <dbReference type="NCBI Taxonomy" id="1229276"/>
    <lineage>
        <taxon>Bacteria</taxon>
        <taxon>Pseudomonadati</taxon>
        <taxon>Bacteroidota</taxon>
        <taxon>Sphingobacteriia</taxon>
        <taxon>Sphingobacteriales</taxon>
        <taxon>Sphingobacteriaceae</taxon>
        <taxon>Sphingobacterium</taxon>
    </lineage>
</organism>
<accession>A0A0B8TC85</accession>
<dbReference type="EMBL" id="JJMU01000002">
    <property type="protein sequence ID" value="KGE15950.1"/>
    <property type="molecule type" value="Genomic_DNA"/>
</dbReference>
<protein>
    <submittedName>
        <fullName evidence="1">Uncharacterized protein</fullName>
    </submittedName>
</protein>
<dbReference type="AlphaFoldDB" id="A0A0B8TC85"/>
<proteinExistence type="predicted"/>
<dbReference type="Proteomes" id="UP000031802">
    <property type="component" value="Unassembled WGS sequence"/>
</dbReference>
<dbReference type="STRING" id="1229276.DI53_0065"/>
<comment type="caution">
    <text evidence="1">The sequence shown here is derived from an EMBL/GenBank/DDBJ whole genome shotgun (WGS) entry which is preliminary data.</text>
</comment>
<reference evidence="1 2" key="2">
    <citation type="journal article" date="2015" name="PLoS ONE">
        <title>Whole-Genome Optical Mapping and Finished Genome Sequence of Sphingobacterium deserti sp. nov., a New Species Isolated from the Western Desert of China.</title>
        <authorList>
            <person name="Teng C."/>
            <person name="Zhou Z."/>
            <person name="Molnar I."/>
            <person name="Li X."/>
            <person name="Tang R."/>
            <person name="Chen M."/>
            <person name="Wang L."/>
            <person name="Su S."/>
            <person name="Zhang W."/>
            <person name="Lin M."/>
        </authorList>
    </citation>
    <scope>NUCLEOTIDE SEQUENCE [LARGE SCALE GENOMIC DNA]</scope>
    <source>
        <strain evidence="2">ACCC05744</strain>
    </source>
</reference>
<gene>
    <name evidence="1" type="ORF">DI53_0065</name>
</gene>